<comment type="caution">
    <text evidence="6">The sequence shown here is derived from an EMBL/GenBank/DDBJ whole genome shotgun (WGS) entry which is preliminary data.</text>
</comment>
<name>A0A8J7R589_9HYPH</name>
<feature type="domain" description="Formyl transferase N-terminal" evidence="5">
    <location>
        <begin position="105"/>
        <end position="215"/>
    </location>
</feature>
<dbReference type="GO" id="GO:0006189">
    <property type="term" value="P:'de novo' IMP biosynthetic process"/>
    <property type="evidence" value="ECO:0007669"/>
    <property type="project" value="TreeGrafter"/>
</dbReference>
<keyword evidence="3 6" id="KW-0808">Transferase</keyword>
<dbReference type="RefSeq" id="WP_209337522.1">
    <property type="nucleotide sequence ID" value="NZ_JAGIYY010000018.1"/>
</dbReference>
<evidence type="ECO:0000256" key="3">
    <source>
        <dbReference type="ARBA" id="ARBA00022679"/>
    </source>
</evidence>
<dbReference type="InterPro" id="IPR002376">
    <property type="entry name" value="Formyl_transf_N"/>
</dbReference>
<keyword evidence="4" id="KW-0658">Purine biosynthesis</keyword>
<proteinExistence type="predicted"/>
<evidence type="ECO:0000313" key="7">
    <source>
        <dbReference type="Proteomes" id="UP000666240"/>
    </source>
</evidence>
<dbReference type="InterPro" id="IPR036477">
    <property type="entry name" value="Formyl_transf_N_sf"/>
</dbReference>
<dbReference type="CDD" id="cd08653">
    <property type="entry name" value="FMT_core_like_3"/>
    <property type="match status" value="1"/>
</dbReference>
<dbReference type="AlphaFoldDB" id="A0A8J7R589"/>
<dbReference type="Pfam" id="PF00551">
    <property type="entry name" value="Formyl_trans_N"/>
    <property type="match status" value="1"/>
</dbReference>
<dbReference type="Proteomes" id="UP000666240">
    <property type="component" value="Unassembled WGS sequence"/>
</dbReference>
<organism evidence="6 7">
    <name type="scientific">Tianweitania sediminis</name>
    <dbReference type="NCBI Taxonomy" id="1502156"/>
    <lineage>
        <taxon>Bacteria</taxon>
        <taxon>Pseudomonadati</taxon>
        <taxon>Pseudomonadota</taxon>
        <taxon>Alphaproteobacteria</taxon>
        <taxon>Hyphomicrobiales</taxon>
        <taxon>Phyllobacteriaceae</taxon>
        <taxon>Tianweitania</taxon>
    </lineage>
</organism>
<evidence type="ECO:0000259" key="5">
    <source>
        <dbReference type="Pfam" id="PF00551"/>
    </source>
</evidence>
<dbReference type="EC" id="2.1.2.2" evidence="2"/>
<protein>
    <recommendedName>
        <fullName evidence="2">phosphoribosylglycinamide formyltransferase 1</fullName>
        <ecNumber evidence="2">2.1.2.2</ecNumber>
    </recommendedName>
</protein>
<keyword evidence="7" id="KW-1185">Reference proteome</keyword>
<reference evidence="6" key="1">
    <citation type="submission" date="2021-03" db="EMBL/GenBank/DDBJ databases">
        <title>Genome sequencing and assembly of Tianweitania sediminis.</title>
        <authorList>
            <person name="Chhetri G."/>
        </authorList>
    </citation>
    <scope>NUCLEOTIDE SEQUENCE</scope>
    <source>
        <strain evidence="6">Z8</strain>
    </source>
</reference>
<evidence type="ECO:0000256" key="2">
    <source>
        <dbReference type="ARBA" id="ARBA00012254"/>
    </source>
</evidence>
<sequence length="259" mass="29091">MTSPEPRPRICLATAGGPHPWILARSLAETFEITIVREAPESTRAFLRRRARMSGWLSTAGQFMTMVVIRFGKRLFRKRVERHLAEAGASADFPQELRLVDVPSVNSDAFLDAVRTIQPDAVLLVGCRMLKPRYLERLEAPVLNYHAGITPAYRGMNGGYWARLNGDVQNYGSTVHLVDPGVDTGRVVRHQRLAPRADDTIMTDAYRIAAASSTACREALEIVLEGGPLPAVPAPERSRQWFHPPIWTYLWHGVTRRVW</sequence>
<gene>
    <name evidence="6" type="ORF">J5Y06_22875</name>
</gene>
<dbReference type="Gene3D" id="3.40.50.170">
    <property type="entry name" value="Formyl transferase, N-terminal domain"/>
    <property type="match status" value="1"/>
</dbReference>
<dbReference type="EMBL" id="JAGIYY010000018">
    <property type="protein sequence ID" value="MBP0441493.1"/>
    <property type="molecule type" value="Genomic_DNA"/>
</dbReference>
<accession>A0A8J7R589</accession>
<dbReference type="GO" id="GO:0005737">
    <property type="term" value="C:cytoplasm"/>
    <property type="evidence" value="ECO:0007669"/>
    <property type="project" value="TreeGrafter"/>
</dbReference>
<comment type="pathway">
    <text evidence="1">Purine metabolism; IMP biosynthesis via de novo pathway; N(2)-formyl-N(1)-(5-phospho-D-ribosyl)glycinamide from N(1)-(5-phospho-D-ribosyl)glycinamide (10-formyl THF route): step 1/1.</text>
</comment>
<dbReference type="SUPFAM" id="SSF53328">
    <property type="entry name" value="Formyltransferase"/>
    <property type="match status" value="1"/>
</dbReference>
<evidence type="ECO:0000256" key="1">
    <source>
        <dbReference type="ARBA" id="ARBA00005054"/>
    </source>
</evidence>
<dbReference type="GO" id="GO:0004644">
    <property type="term" value="F:phosphoribosylglycinamide formyltransferase activity"/>
    <property type="evidence" value="ECO:0007669"/>
    <property type="project" value="UniProtKB-EC"/>
</dbReference>
<dbReference type="PANTHER" id="PTHR43369">
    <property type="entry name" value="PHOSPHORIBOSYLGLYCINAMIDE FORMYLTRANSFERASE"/>
    <property type="match status" value="1"/>
</dbReference>
<dbReference type="PANTHER" id="PTHR43369:SF2">
    <property type="entry name" value="PHOSPHORIBOSYLGLYCINAMIDE FORMYLTRANSFERASE"/>
    <property type="match status" value="1"/>
</dbReference>
<evidence type="ECO:0000313" key="6">
    <source>
        <dbReference type="EMBL" id="MBP0441493.1"/>
    </source>
</evidence>
<evidence type="ECO:0000256" key="4">
    <source>
        <dbReference type="ARBA" id="ARBA00022755"/>
    </source>
</evidence>